<evidence type="ECO:0000313" key="3">
    <source>
        <dbReference type="Proteomes" id="UP000199651"/>
    </source>
</evidence>
<evidence type="ECO:0008006" key="4">
    <source>
        <dbReference type="Google" id="ProtNLM"/>
    </source>
</evidence>
<name>A0A1H0W323_9PSEU</name>
<organism evidence="2 3">
    <name type="scientific">Actinokineospora alba</name>
    <dbReference type="NCBI Taxonomy" id="504798"/>
    <lineage>
        <taxon>Bacteria</taxon>
        <taxon>Bacillati</taxon>
        <taxon>Actinomycetota</taxon>
        <taxon>Actinomycetes</taxon>
        <taxon>Pseudonocardiales</taxon>
        <taxon>Pseudonocardiaceae</taxon>
        <taxon>Actinokineospora</taxon>
    </lineage>
</organism>
<keyword evidence="1" id="KW-1133">Transmembrane helix</keyword>
<evidence type="ECO:0000313" key="2">
    <source>
        <dbReference type="EMBL" id="SDP85127.1"/>
    </source>
</evidence>
<reference evidence="3" key="1">
    <citation type="submission" date="2016-10" db="EMBL/GenBank/DDBJ databases">
        <authorList>
            <person name="Varghese N."/>
            <person name="Submissions S."/>
        </authorList>
    </citation>
    <scope>NUCLEOTIDE SEQUENCE [LARGE SCALE GENOMIC DNA]</scope>
    <source>
        <strain evidence="3">IBRC-M 10655</strain>
    </source>
</reference>
<sequence length="222" mass="23886">MDQAVYLLGMTMRTAARGWFGLTAVVVLAGLVTQVVVTSQLTEGHFTTVAGRVANVFSFFTIQSNIIVMVTCALLALAPDRQSTALRVFRLAGLLGIAVTGVVFHTVLSGLHELHGGAAVADFLLHTLSPLLTITGWLVFGPRGGIDYQVIGLAALFPILWLVFTLVRGPFVDFYPYPFVDVRQLGYVVVIFNCVIVAALFLVLALGARALDRTLVRRTAPA</sequence>
<feature type="transmembrane region" description="Helical" evidence="1">
    <location>
        <begin position="148"/>
        <end position="167"/>
    </location>
</feature>
<accession>A0A1H0W323</accession>
<feature type="transmembrane region" description="Helical" evidence="1">
    <location>
        <begin position="57"/>
        <end position="77"/>
    </location>
</feature>
<feature type="transmembrane region" description="Helical" evidence="1">
    <location>
        <begin position="89"/>
        <end position="111"/>
    </location>
</feature>
<dbReference type="EMBL" id="FNJB01000017">
    <property type="protein sequence ID" value="SDP85127.1"/>
    <property type="molecule type" value="Genomic_DNA"/>
</dbReference>
<dbReference type="STRING" id="504798.SAMN05421871_10770"/>
<dbReference type="NCBIfam" id="NF038065">
    <property type="entry name" value="Pr6Pr"/>
    <property type="match status" value="1"/>
</dbReference>
<dbReference type="Proteomes" id="UP000199651">
    <property type="component" value="Unassembled WGS sequence"/>
</dbReference>
<evidence type="ECO:0000256" key="1">
    <source>
        <dbReference type="SAM" id="Phobius"/>
    </source>
</evidence>
<dbReference type="InterPro" id="IPR049713">
    <property type="entry name" value="Pr6Pr-like"/>
</dbReference>
<gene>
    <name evidence="2" type="ORF">SAMN05192558_11770</name>
</gene>
<keyword evidence="1" id="KW-0472">Membrane</keyword>
<keyword evidence="3" id="KW-1185">Reference proteome</keyword>
<feature type="transmembrane region" description="Helical" evidence="1">
    <location>
        <begin position="187"/>
        <end position="208"/>
    </location>
</feature>
<protein>
    <recommendedName>
        <fullName evidence="4">FAR-17a/AIG1-like protein</fullName>
    </recommendedName>
</protein>
<feature type="transmembrane region" description="Helical" evidence="1">
    <location>
        <begin position="123"/>
        <end position="141"/>
    </location>
</feature>
<keyword evidence="1" id="KW-0812">Transmembrane</keyword>
<dbReference type="AlphaFoldDB" id="A0A1H0W323"/>
<proteinExistence type="predicted"/>
<feature type="transmembrane region" description="Helical" evidence="1">
    <location>
        <begin position="18"/>
        <end position="37"/>
    </location>
</feature>